<keyword evidence="2" id="KW-1185">Reference proteome</keyword>
<dbReference type="AlphaFoldDB" id="A0A1H9U202"/>
<dbReference type="EMBL" id="FOGT01000006">
    <property type="protein sequence ID" value="SES03184.1"/>
    <property type="molecule type" value="Genomic_DNA"/>
</dbReference>
<proteinExistence type="predicted"/>
<accession>A0A1H9U202</accession>
<reference evidence="2" key="1">
    <citation type="submission" date="2016-10" db="EMBL/GenBank/DDBJ databases">
        <authorList>
            <person name="Varghese N."/>
            <person name="Submissions S."/>
        </authorList>
    </citation>
    <scope>NUCLEOTIDE SEQUENCE [LARGE SCALE GENOMIC DNA]</scope>
    <source>
        <strain evidence="2">S9</strain>
    </source>
</reference>
<protein>
    <submittedName>
        <fullName evidence="1">Uncharacterized protein</fullName>
    </submittedName>
</protein>
<sequence>MRLVNREQPGYISEAADNLYRRWLYHNEKEQNFTPLNMQMAYYHLGLKHGIELALDQMDYKLIEKTDQLAG</sequence>
<dbReference type="STRING" id="1601833.SAMN05518684_106232"/>
<organism evidence="1 2">
    <name type="scientific">Salipaludibacillus aurantiacus</name>
    <dbReference type="NCBI Taxonomy" id="1601833"/>
    <lineage>
        <taxon>Bacteria</taxon>
        <taxon>Bacillati</taxon>
        <taxon>Bacillota</taxon>
        <taxon>Bacilli</taxon>
        <taxon>Bacillales</taxon>
        <taxon>Bacillaceae</taxon>
    </lineage>
</organism>
<dbReference type="RefSeq" id="WP_093051007.1">
    <property type="nucleotide sequence ID" value="NZ_FOGT01000006.1"/>
</dbReference>
<gene>
    <name evidence="1" type="ORF">SAMN05518684_106232</name>
</gene>
<evidence type="ECO:0000313" key="2">
    <source>
        <dbReference type="Proteomes" id="UP000198571"/>
    </source>
</evidence>
<dbReference type="Proteomes" id="UP000198571">
    <property type="component" value="Unassembled WGS sequence"/>
</dbReference>
<name>A0A1H9U202_9BACI</name>
<evidence type="ECO:0000313" key="1">
    <source>
        <dbReference type="EMBL" id="SES03184.1"/>
    </source>
</evidence>